<dbReference type="Pfam" id="PF04082">
    <property type="entry name" value="Fungal_trans"/>
    <property type="match status" value="1"/>
</dbReference>
<keyword evidence="2" id="KW-0805">Transcription regulation</keyword>
<feature type="domain" description="Xylanolytic transcriptional activator regulatory" evidence="7">
    <location>
        <begin position="146"/>
        <end position="216"/>
    </location>
</feature>
<dbReference type="GO" id="GO:0008270">
    <property type="term" value="F:zinc ion binding"/>
    <property type="evidence" value="ECO:0007669"/>
    <property type="project" value="InterPro"/>
</dbReference>
<dbReference type="EMBL" id="ML735296">
    <property type="protein sequence ID" value="KAE8387236.1"/>
    <property type="molecule type" value="Genomic_DNA"/>
</dbReference>
<keyword evidence="4" id="KW-0804">Transcription</keyword>
<dbReference type="InterPro" id="IPR052073">
    <property type="entry name" value="Amide_Lactam_Regulators"/>
</dbReference>
<evidence type="ECO:0000256" key="6">
    <source>
        <dbReference type="SAM" id="MobiDB-lite"/>
    </source>
</evidence>
<gene>
    <name evidence="8" type="ORF">BDV23DRAFT_161511</name>
</gene>
<dbReference type="CDD" id="cd12148">
    <property type="entry name" value="fungal_TF_MHR"/>
    <property type="match status" value="1"/>
</dbReference>
<dbReference type="Proteomes" id="UP000326877">
    <property type="component" value="Unassembled WGS sequence"/>
</dbReference>
<dbReference type="SMART" id="SM00906">
    <property type="entry name" value="Fungal_trans"/>
    <property type="match status" value="1"/>
</dbReference>
<dbReference type="AlphaFoldDB" id="A0A5N7BZH9"/>
<accession>A0A5N7BZH9</accession>
<sequence>MAADLVHLSKSDNDLDPLELRILGQRGVFEFPSKEICDELIEIFYTWIAPMVPVVNKHTFLRDYQDPTLTPSALLLNAIFTVSSRFYPTEREKPHTKLSPRTFYTKAKALYDAGYEKDHIILIQSTTLLGLYWDGPEDLTENGMFYWSRIGTALAQAHDMHLSEKAVLQNAPGKGLMKRIWWTLYTRDRAVATAFGRPTHIDLDDCTIEPLTLRDFVEDDMAEPFPDANEHGVFFMQYVKLHHILVQSFWPNIVSKASLDDRISQARQRELALHDWYISRPSEMQWRPSNHRFWPALLYSSYNAVICSFYLSQVPRSSEESRSSAFHAASMIISVLETLNLHGQLRYAPAFIIWHALMSFATLKTQMTVSAPSLLHAIEQKMGENIDLLCMLSNVWPIAPAVVELLESAVPQDQFQVYMAVAVNKYRQQATGNKYPAKQASSPSTSFRKPKPKHLLLPRSRVIVRLMGTGVQAHLAPAVDEATPAIDLTATQEVSLEIPPNSEEPPLPEIIDPSLLECNPEVILQSLRESIRARQCYIREEHT</sequence>
<keyword evidence="5" id="KW-0539">Nucleus</keyword>
<evidence type="ECO:0000256" key="5">
    <source>
        <dbReference type="ARBA" id="ARBA00023242"/>
    </source>
</evidence>
<evidence type="ECO:0000313" key="8">
    <source>
        <dbReference type="EMBL" id="KAE8387236.1"/>
    </source>
</evidence>
<evidence type="ECO:0000256" key="1">
    <source>
        <dbReference type="ARBA" id="ARBA00022833"/>
    </source>
</evidence>
<keyword evidence="3" id="KW-0238">DNA-binding</keyword>
<dbReference type="GO" id="GO:0003677">
    <property type="term" value="F:DNA binding"/>
    <property type="evidence" value="ECO:0007669"/>
    <property type="project" value="UniProtKB-KW"/>
</dbReference>
<evidence type="ECO:0000256" key="2">
    <source>
        <dbReference type="ARBA" id="ARBA00023015"/>
    </source>
</evidence>
<evidence type="ECO:0000256" key="4">
    <source>
        <dbReference type="ARBA" id="ARBA00023163"/>
    </source>
</evidence>
<keyword evidence="1" id="KW-0862">Zinc</keyword>
<dbReference type="PANTHER" id="PTHR47171">
    <property type="entry name" value="FARA-RELATED"/>
    <property type="match status" value="1"/>
</dbReference>
<dbReference type="GO" id="GO:0006351">
    <property type="term" value="P:DNA-templated transcription"/>
    <property type="evidence" value="ECO:0007669"/>
    <property type="project" value="InterPro"/>
</dbReference>
<evidence type="ECO:0000256" key="3">
    <source>
        <dbReference type="ARBA" id="ARBA00023125"/>
    </source>
</evidence>
<reference evidence="8" key="1">
    <citation type="submission" date="2019-04" db="EMBL/GenBank/DDBJ databases">
        <title>Friends and foes A comparative genomics studyof 23 Aspergillus species from section Flavi.</title>
        <authorList>
            <consortium name="DOE Joint Genome Institute"/>
            <person name="Kjaerbolling I."/>
            <person name="Vesth T."/>
            <person name="Frisvad J.C."/>
            <person name="Nybo J.L."/>
            <person name="Theobald S."/>
            <person name="Kildgaard S."/>
            <person name="Isbrandt T."/>
            <person name="Kuo A."/>
            <person name="Sato A."/>
            <person name="Lyhne E.K."/>
            <person name="Kogle M.E."/>
            <person name="Wiebenga A."/>
            <person name="Kun R.S."/>
            <person name="Lubbers R.J."/>
            <person name="Makela M.R."/>
            <person name="Barry K."/>
            <person name="Chovatia M."/>
            <person name="Clum A."/>
            <person name="Daum C."/>
            <person name="Haridas S."/>
            <person name="He G."/>
            <person name="LaButti K."/>
            <person name="Lipzen A."/>
            <person name="Mondo S."/>
            <person name="Riley R."/>
            <person name="Salamov A."/>
            <person name="Simmons B.A."/>
            <person name="Magnuson J.K."/>
            <person name="Henrissat B."/>
            <person name="Mortensen U.H."/>
            <person name="Larsen T.O."/>
            <person name="Devries R.P."/>
            <person name="Grigoriev I.V."/>
            <person name="Machida M."/>
            <person name="Baker S.E."/>
            <person name="Andersen M.R."/>
        </authorList>
    </citation>
    <scope>NUCLEOTIDE SEQUENCE [LARGE SCALE GENOMIC DNA]</scope>
    <source>
        <strain evidence="8">IBT 14317</strain>
    </source>
</reference>
<protein>
    <submittedName>
        <fullName evidence="8">Fungal-specific transcription factor domain-containing protein</fullName>
    </submittedName>
</protein>
<dbReference type="OrthoDB" id="5121955at2759"/>
<evidence type="ECO:0000259" key="7">
    <source>
        <dbReference type="SMART" id="SM00906"/>
    </source>
</evidence>
<proteinExistence type="predicted"/>
<feature type="region of interest" description="Disordered" evidence="6">
    <location>
        <begin position="432"/>
        <end position="451"/>
    </location>
</feature>
<dbReference type="InterPro" id="IPR007219">
    <property type="entry name" value="XnlR_reg_dom"/>
</dbReference>
<dbReference type="PANTHER" id="PTHR47171:SF3">
    <property type="entry name" value="FARA-RELATED"/>
    <property type="match status" value="1"/>
</dbReference>
<name>A0A5N7BZH9_PETAA</name>
<organism evidence="8">
    <name type="scientific">Petromyces alliaceus</name>
    <name type="common">Aspergillus alliaceus</name>
    <dbReference type="NCBI Taxonomy" id="209559"/>
    <lineage>
        <taxon>Eukaryota</taxon>
        <taxon>Fungi</taxon>
        <taxon>Dikarya</taxon>
        <taxon>Ascomycota</taxon>
        <taxon>Pezizomycotina</taxon>
        <taxon>Eurotiomycetes</taxon>
        <taxon>Eurotiomycetidae</taxon>
        <taxon>Eurotiales</taxon>
        <taxon>Aspergillaceae</taxon>
        <taxon>Aspergillus</taxon>
        <taxon>Aspergillus subgen. Circumdati</taxon>
    </lineage>
</organism>